<dbReference type="AlphaFoldDB" id="A0A8H7EVY5"/>
<evidence type="ECO:0000313" key="3">
    <source>
        <dbReference type="EMBL" id="KAF7760511.1"/>
    </source>
</evidence>
<name>A0A8H7EVY5_AGABI</name>
<accession>A0A8H7EVY5</accession>
<evidence type="ECO:0008006" key="5">
    <source>
        <dbReference type="Google" id="ProtNLM"/>
    </source>
</evidence>
<sequence length="147" mass="17040">MFKGEGSRVRCFAHIINLVARSVLAQFDLPHNAQTLFKDQDEDEDRQDNDKNDGEENDRKVEAELASQWKAINDLAGGLEEDEEEEIVRLQDKEECHEDRRDIEDERERLDQNELKRLAAAVMPLCKTLVKVHLFLHSHAQTIDVMS</sequence>
<comment type="caution">
    <text evidence="3">The sequence shown here is derived from an EMBL/GenBank/DDBJ whole genome shotgun (WGS) entry which is preliminary data.</text>
</comment>
<feature type="region of interest" description="Disordered" evidence="2">
    <location>
        <begin position="35"/>
        <end position="61"/>
    </location>
</feature>
<reference evidence="3 4" key="1">
    <citation type="journal article" name="Sci. Rep.">
        <title>Telomere-to-telomere assembled and centromere annotated genomes of the two main subspecies of the button mushroom Agaricus bisporus reveal especially polymorphic chromosome ends.</title>
        <authorList>
            <person name="Sonnenberg A.S.M."/>
            <person name="Sedaghat-Telgerd N."/>
            <person name="Lavrijssen B."/>
            <person name="Ohm R.A."/>
            <person name="Hendrickx P.M."/>
            <person name="Scholtmeijer K."/>
            <person name="Baars J.J.P."/>
            <person name="van Peer A."/>
        </authorList>
    </citation>
    <scope>NUCLEOTIDE SEQUENCE [LARGE SCALE GENOMIC DNA]</scope>
    <source>
        <strain evidence="3 4">H119_p4</strain>
    </source>
</reference>
<evidence type="ECO:0000313" key="4">
    <source>
        <dbReference type="Proteomes" id="UP000629468"/>
    </source>
</evidence>
<organism evidence="3 4">
    <name type="scientific">Agaricus bisporus var. burnettii</name>
    <dbReference type="NCBI Taxonomy" id="192524"/>
    <lineage>
        <taxon>Eukaryota</taxon>
        <taxon>Fungi</taxon>
        <taxon>Dikarya</taxon>
        <taxon>Basidiomycota</taxon>
        <taxon>Agaricomycotina</taxon>
        <taxon>Agaricomycetes</taxon>
        <taxon>Agaricomycetidae</taxon>
        <taxon>Agaricales</taxon>
        <taxon>Agaricineae</taxon>
        <taxon>Agaricaceae</taxon>
        <taxon>Agaricus</taxon>
    </lineage>
</organism>
<gene>
    <name evidence="3" type="ORF">Agabi119p4_11187</name>
</gene>
<keyword evidence="1" id="KW-0175">Coiled coil</keyword>
<dbReference type="EMBL" id="JABXXO010000015">
    <property type="protein sequence ID" value="KAF7760511.1"/>
    <property type="molecule type" value="Genomic_DNA"/>
</dbReference>
<evidence type="ECO:0000256" key="2">
    <source>
        <dbReference type="SAM" id="MobiDB-lite"/>
    </source>
</evidence>
<feature type="compositionally biased region" description="Basic and acidic residues" evidence="2">
    <location>
        <begin position="48"/>
        <end position="61"/>
    </location>
</feature>
<evidence type="ECO:0000256" key="1">
    <source>
        <dbReference type="SAM" id="Coils"/>
    </source>
</evidence>
<protein>
    <recommendedName>
        <fullName evidence="5">HAT C-terminal dimerisation domain-containing protein</fullName>
    </recommendedName>
</protein>
<feature type="coiled-coil region" evidence="1">
    <location>
        <begin position="80"/>
        <end position="113"/>
    </location>
</feature>
<dbReference type="Proteomes" id="UP000629468">
    <property type="component" value="Unassembled WGS sequence"/>
</dbReference>
<proteinExistence type="predicted"/>